<dbReference type="InterPro" id="IPR036565">
    <property type="entry name" value="Mur-like_cat_sf"/>
</dbReference>
<dbReference type="InterPro" id="IPR004101">
    <property type="entry name" value="Mur_ligase_C"/>
</dbReference>
<feature type="domain" description="Mur ligase central" evidence="11">
    <location>
        <begin position="134"/>
        <end position="336"/>
    </location>
</feature>
<dbReference type="UniPathway" id="UPA00219"/>
<comment type="function">
    <text evidence="7">Catalyzes the addition of meso-diaminopimelic acid to the nucleotide precursor UDP-N-acetylmuramoyl-L-alanyl-D-glutamate (UMAG) in the biosynthesis of bacterial cell-wall peptidoglycan.</text>
</comment>
<evidence type="ECO:0000313" key="12">
    <source>
        <dbReference type="EMBL" id="KAA1423477.1"/>
    </source>
</evidence>
<dbReference type="GO" id="GO:0051301">
    <property type="term" value="P:cell division"/>
    <property type="evidence" value="ECO:0007669"/>
    <property type="project" value="UniProtKB-KW"/>
</dbReference>
<dbReference type="SUPFAM" id="SSF63418">
    <property type="entry name" value="MurE/MurF N-terminal domain"/>
    <property type="match status" value="1"/>
</dbReference>
<evidence type="ECO:0000313" key="13">
    <source>
        <dbReference type="Proteomes" id="UP000307768"/>
    </source>
</evidence>
<comment type="caution">
    <text evidence="12">The sequence shown here is derived from an EMBL/GenBank/DDBJ whole genome shotgun (WGS) entry which is preliminary data.</text>
</comment>
<feature type="binding site" evidence="7">
    <location>
        <position position="51"/>
    </location>
    <ligand>
        <name>UDP-N-acetyl-alpha-D-muramoyl-L-alanyl-D-glutamate</name>
        <dbReference type="ChEBI" id="CHEBI:83900"/>
    </ligand>
</feature>
<dbReference type="SUPFAM" id="SSF53623">
    <property type="entry name" value="MurD-like peptide ligases, catalytic domain"/>
    <property type="match status" value="1"/>
</dbReference>
<organism evidence="12 13">
    <name type="scientific">Mumia zhuanghuii</name>
    <dbReference type="NCBI Taxonomy" id="2585211"/>
    <lineage>
        <taxon>Bacteria</taxon>
        <taxon>Bacillati</taxon>
        <taxon>Actinomycetota</taxon>
        <taxon>Actinomycetes</taxon>
        <taxon>Propionibacteriales</taxon>
        <taxon>Nocardioidaceae</taxon>
        <taxon>Mumia</taxon>
    </lineage>
</organism>
<dbReference type="InterPro" id="IPR013221">
    <property type="entry name" value="Mur_ligase_cen"/>
</dbReference>
<dbReference type="GO" id="GO:0005524">
    <property type="term" value="F:ATP binding"/>
    <property type="evidence" value="ECO:0007669"/>
    <property type="project" value="UniProtKB-UniRule"/>
</dbReference>
<dbReference type="InterPro" id="IPR035911">
    <property type="entry name" value="MurE/MurF_N"/>
</dbReference>
<dbReference type="NCBIfam" id="NF001126">
    <property type="entry name" value="PRK00139.1-4"/>
    <property type="match status" value="1"/>
</dbReference>
<dbReference type="InterPro" id="IPR000713">
    <property type="entry name" value="Mur_ligase_N"/>
</dbReference>
<feature type="domain" description="Mur ligase C-terminal" evidence="10">
    <location>
        <begin position="358"/>
        <end position="490"/>
    </location>
</feature>
<dbReference type="InterPro" id="IPR005761">
    <property type="entry name" value="UDP-N-AcMur-Glu-dNH2Pim_ligase"/>
</dbReference>
<evidence type="ECO:0000256" key="5">
    <source>
        <dbReference type="ARBA" id="ARBA00023306"/>
    </source>
</evidence>
<dbReference type="InterPro" id="IPR036615">
    <property type="entry name" value="Mur_ligase_C_dom_sf"/>
</dbReference>
<evidence type="ECO:0000256" key="7">
    <source>
        <dbReference type="HAMAP-Rule" id="MF_00208"/>
    </source>
</evidence>
<comment type="cofactor">
    <cofactor evidence="7">
        <name>Mg(2+)</name>
        <dbReference type="ChEBI" id="CHEBI:18420"/>
    </cofactor>
</comment>
<feature type="binding site" evidence="7">
    <location>
        <begin position="431"/>
        <end position="434"/>
    </location>
    <ligand>
        <name>meso-2,6-diaminopimelate</name>
        <dbReference type="ChEBI" id="CHEBI:57791"/>
    </ligand>
</feature>
<evidence type="ECO:0000259" key="9">
    <source>
        <dbReference type="Pfam" id="PF01225"/>
    </source>
</evidence>
<evidence type="ECO:0000256" key="3">
    <source>
        <dbReference type="ARBA" id="ARBA00022960"/>
    </source>
</evidence>
<feature type="short sequence motif" description="Meso-diaminopimelate recognition motif" evidence="7">
    <location>
        <begin position="431"/>
        <end position="434"/>
    </location>
</feature>
<dbReference type="OrthoDB" id="9800958at2"/>
<feature type="binding site" evidence="7">
    <location>
        <begin position="136"/>
        <end position="142"/>
    </location>
    <ligand>
        <name>ATP</name>
        <dbReference type="ChEBI" id="CHEBI:30616"/>
    </ligand>
</feature>
<keyword evidence="2 7" id="KW-0132">Cell division</keyword>
<feature type="binding site" evidence="7">
    <location>
        <position position="407"/>
    </location>
    <ligand>
        <name>meso-2,6-diaminopimelate</name>
        <dbReference type="ChEBI" id="CHEBI:57791"/>
    </ligand>
</feature>
<dbReference type="Proteomes" id="UP000307768">
    <property type="component" value="Unassembled WGS sequence"/>
</dbReference>
<evidence type="ECO:0000259" key="11">
    <source>
        <dbReference type="Pfam" id="PF08245"/>
    </source>
</evidence>
<dbReference type="NCBIfam" id="NF001124">
    <property type="entry name" value="PRK00139.1-2"/>
    <property type="match status" value="1"/>
</dbReference>
<keyword evidence="3 7" id="KW-0133">Cell shape</keyword>
<dbReference type="Gene3D" id="3.40.1190.10">
    <property type="entry name" value="Mur-like, catalytic domain"/>
    <property type="match status" value="1"/>
</dbReference>
<dbReference type="SUPFAM" id="SSF53244">
    <property type="entry name" value="MurD-like peptide ligases, peptide-binding domain"/>
    <property type="match status" value="1"/>
</dbReference>
<feature type="binding site" evidence="7">
    <location>
        <begin position="178"/>
        <end position="179"/>
    </location>
    <ligand>
        <name>UDP-N-acetyl-alpha-D-muramoyl-L-alanyl-D-glutamate</name>
        <dbReference type="ChEBI" id="CHEBI:83900"/>
    </ligand>
</feature>
<dbReference type="GO" id="GO:0008360">
    <property type="term" value="P:regulation of cell shape"/>
    <property type="evidence" value="ECO:0007669"/>
    <property type="project" value="UniProtKB-KW"/>
</dbReference>
<keyword evidence="7" id="KW-0547">Nucleotide-binding</keyword>
<gene>
    <name evidence="7" type="primary">murE</name>
    <name evidence="12" type="ORF">FE697_007695</name>
</gene>
<dbReference type="NCBIfam" id="TIGR01085">
    <property type="entry name" value="murE"/>
    <property type="match status" value="1"/>
</dbReference>
<dbReference type="GO" id="GO:0008765">
    <property type="term" value="F:UDP-N-acetylmuramoylalanyl-D-glutamate-2,6-diaminopimelate ligase activity"/>
    <property type="evidence" value="ECO:0007669"/>
    <property type="project" value="UniProtKB-UniRule"/>
</dbReference>
<keyword evidence="7" id="KW-0460">Magnesium</keyword>
<sequence>MSSEPQHPLDTRPPSVVPVALATLVSTVGATLAAAPAGASGASVTGVTLASSDVRPGDLYAALPGTRTHGARFAADAAQRGAVAVLTDAAGADLVAEAGVELPVVVVADARAVLGQVASQVYAAPSEGLTTIGITGTQGKTTSSYLAAAALRACGDRVGAIGTTGAFLDGRPLSSALTTPEAPALHALFGVMRDHGADAVVMEVSSHALALHRVDGVVYDVAVFLNLGRDHLDFHPDVEDYFAAKASLFTPERAGHAVVDIDDPYGRRLASSVTIPLTTVSLEGREEADWRVVSVESTATGSTARVVGPDESDHTLLVGLPGRFNVANALAVLAAVTATGRAVEDVLAGIAGCTAVPGRMESVDAGQDFTAIVDYAHKPDALRAVLASLRGLSDGRLVVVVGAGGDRDLGKRPLMGAAAAELADVVVVTDDNPRTEDPAQVRAAIIAGARSALVQGAAAELVEIGDRRAAIAHAVGAARPGDVVVVAGKGHERGQIVGDVVHPFDDREVLVELLGDVRRDRT</sequence>
<evidence type="ECO:0000256" key="2">
    <source>
        <dbReference type="ARBA" id="ARBA00022618"/>
    </source>
</evidence>
<comment type="catalytic activity">
    <reaction evidence="7">
        <text>UDP-N-acetyl-alpha-D-muramoyl-L-alanyl-D-glutamate + meso-2,6-diaminopimelate + ATP = UDP-N-acetyl-alpha-D-muramoyl-L-alanyl-gamma-D-glutamyl-meso-2,6-diaminopimelate + ADP + phosphate + H(+)</text>
        <dbReference type="Rhea" id="RHEA:23676"/>
        <dbReference type="ChEBI" id="CHEBI:15378"/>
        <dbReference type="ChEBI" id="CHEBI:30616"/>
        <dbReference type="ChEBI" id="CHEBI:43474"/>
        <dbReference type="ChEBI" id="CHEBI:57791"/>
        <dbReference type="ChEBI" id="CHEBI:83900"/>
        <dbReference type="ChEBI" id="CHEBI:83905"/>
        <dbReference type="ChEBI" id="CHEBI:456216"/>
        <dbReference type="EC" id="6.3.2.13"/>
    </reaction>
</comment>
<dbReference type="RefSeq" id="WP_149768996.1">
    <property type="nucleotide sequence ID" value="NZ_VDFQ02000002.1"/>
</dbReference>
<keyword evidence="5 7" id="KW-0131">Cell cycle</keyword>
<proteinExistence type="inferred from homology"/>
<reference evidence="12 13" key="1">
    <citation type="submission" date="2019-09" db="EMBL/GenBank/DDBJ databases">
        <title>Mumia zhuanghuii sp. nov. isolated from the intestinal contents of plateau pika (Ochotona curzoniae) in the Qinghai-Tibet plateau of China.</title>
        <authorList>
            <person name="Tian Z."/>
        </authorList>
    </citation>
    <scope>NUCLEOTIDE SEQUENCE [LARGE SCALE GENOMIC DNA]</scope>
    <source>
        <strain evidence="13">350</strain>
    </source>
</reference>
<comment type="caution">
    <text evidence="7">Lacks conserved residue(s) required for the propagation of feature annotation.</text>
</comment>
<evidence type="ECO:0000256" key="6">
    <source>
        <dbReference type="ARBA" id="ARBA00023316"/>
    </source>
</evidence>
<feature type="modified residue" description="N6-carboxylysine" evidence="7">
    <location>
        <position position="245"/>
    </location>
</feature>
<comment type="subcellular location">
    <subcellularLocation>
        <location evidence="7 8">Cytoplasm</location>
    </subcellularLocation>
</comment>
<feature type="binding site" evidence="7">
    <location>
        <position position="213"/>
    </location>
    <ligand>
        <name>UDP-N-acetyl-alpha-D-muramoyl-L-alanyl-D-glutamate</name>
        <dbReference type="ChEBI" id="CHEBI:83900"/>
    </ligand>
</feature>
<evidence type="ECO:0000256" key="8">
    <source>
        <dbReference type="RuleBase" id="RU004135"/>
    </source>
</evidence>
<keyword evidence="7" id="KW-0963">Cytoplasm</keyword>
<dbReference type="HAMAP" id="MF_00208">
    <property type="entry name" value="MurE"/>
    <property type="match status" value="1"/>
</dbReference>
<dbReference type="PANTHER" id="PTHR23135:SF4">
    <property type="entry name" value="UDP-N-ACETYLMURAMOYL-L-ALANYL-D-GLUTAMATE--2,6-DIAMINOPIMELATE LIGASE MURE HOMOLOG, CHLOROPLASTIC"/>
    <property type="match status" value="1"/>
</dbReference>
<keyword evidence="4 7" id="KW-0573">Peptidoglycan synthesis</keyword>
<dbReference type="AlphaFoldDB" id="A0A5Q6RZW1"/>
<comment type="PTM">
    <text evidence="7">Carboxylation is probably crucial for Mg(2+) binding and, consequently, for the gamma-phosphate positioning of ATP.</text>
</comment>
<dbReference type="GO" id="GO:0000287">
    <property type="term" value="F:magnesium ion binding"/>
    <property type="evidence" value="ECO:0007669"/>
    <property type="project" value="UniProtKB-UniRule"/>
</dbReference>
<keyword evidence="7" id="KW-0067">ATP-binding</keyword>
<feature type="domain" description="Mur ligase N-terminal catalytic" evidence="9">
    <location>
        <begin position="44"/>
        <end position="122"/>
    </location>
</feature>
<dbReference type="Pfam" id="PF02875">
    <property type="entry name" value="Mur_ligase_C"/>
    <property type="match status" value="1"/>
</dbReference>
<name>A0A5Q6RZW1_9ACTN</name>
<feature type="binding site" evidence="7">
    <location>
        <position position="488"/>
    </location>
    <ligand>
        <name>meso-2,6-diaminopimelate</name>
        <dbReference type="ChEBI" id="CHEBI:57791"/>
    </ligand>
</feature>
<feature type="binding site" evidence="7">
    <location>
        <position position="492"/>
    </location>
    <ligand>
        <name>meso-2,6-diaminopimelate</name>
        <dbReference type="ChEBI" id="CHEBI:57791"/>
    </ligand>
</feature>
<evidence type="ECO:0000256" key="1">
    <source>
        <dbReference type="ARBA" id="ARBA00005898"/>
    </source>
</evidence>
<dbReference type="Pfam" id="PF01225">
    <property type="entry name" value="Mur_ligase"/>
    <property type="match status" value="1"/>
</dbReference>
<dbReference type="EC" id="6.3.2.13" evidence="7"/>
<evidence type="ECO:0000256" key="4">
    <source>
        <dbReference type="ARBA" id="ARBA00022984"/>
    </source>
</evidence>
<dbReference type="Pfam" id="PF08245">
    <property type="entry name" value="Mur_ligase_M"/>
    <property type="match status" value="1"/>
</dbReference>
<comment type="similarity">
    <text evidence="1 7">Belongs to the MurCDEF family. MurE subfamily.</text>
</comment>
<keyword evidence="7 12" id="KW-0436">Ligase</keyword>
<dbReference type="PANTHER" id="PTHR23135">
    <property type="entry name" value="MUR LIGASE FAMILY MEMBER"/>
    <property type="match status" value="1"/>
</dbReference>
<dbReference type="Gene3D" id="3.90.190.20">
    <property type="entry name" value="Mur ligase, C-terminal domain"/>
    <property type="match status" value="1"/>
</dbReference>
<dbReference type="GO" id="GO:0009252">
    <property type="term" value="P:peptidoglycan biosynthetic process"/>
    <property type="evidence" value="ECO:0007669"/>
    <property type="project" value="UniProtKB-UniRule"/>
</dbReference>
<comment type="pathway">
    <text evidence="7 8">Cell wall biogenesis; peptidoglycan biosynthesis.</text>
</comment>
<dbReference type="EMBL" id="VDFQ02000002">
    <property type="protein sequence ID" value="KAA1423477.1"/>
    <property type="molecule type" value="Genomic_DNA"/>
</dbReference>
<accession>A0A5Q6RZW1</accession>
<feature type="binding site" evidence="7">
    <location>
        <position position="205"/>
    </location>
    <ligand>
        <name>UDP-N-acetyl-alpha-D-muramoyl-L-alanyl-D-glutamate</name>
        <dbReference type="ChEBI" id="CHEBI:83900"/>
    </ligand>
</feature>
<dbReference type="GO" id="GO:0005737">
    <property type="term" value="C:cytoplasm"/>
    <property type="evidence" value="ECO:0007669"/>
    <property type="project" value="UniProtKB-SubCell"/>
</dbReference>
<feature type="binding site" evidence="7">
    <location>
        <position position="49"/>
    </location>
    <ligand>
        <name>UDP-N-acetyl-alpha-D-muramoyl-L-alanyl-D-glutamate</name>
        <dbReference type="ChEBI" id="CHEBI:83900"/>
    </ligand>
</feature>
<dbReference type="Gene3D" id="3.40.1390.10">
    <property type="entry name" value="MurE/MurF, N-terminal domain"/>
    <property type="match status" value="1"/>
</dbReference>
<evidence type="ECO:0000259" key="10">
    <source>
        <dbReference type="Pfam" id="PF02875"/>
    </source>
</evidence>
<protein>
    <recommendedName>
        <fullName evidence="7">UDP-N-acetylmuramoyl-L-alanyl-D-glutamate--2,6-diaminopimelate ligase</fullName>
        <ecNumber evidence="7">6.3.2.13</ecNumber>
    </recommendedName>
    <alternativeName>
        <fullName evidence="7">Meso-A2pm-adding enzyme</fullName>
    </alternativeName>
    <alternativeName>
        <fullName evidence="7">Meso-diaminopimelate-adding enzyme</fullName>
    </alternativeName>
    <alternativeName>
        <fullName evidence="7">UDP-MurNAc-L-Ala-D-Glu:meso-diaminopimelate ligase</fullName>
    </alternativeName>
    <alternativeName>
        <fullName evidence="7">UDP-MurNAc-tripeptide synthetase</fullName>
    </alternativeName>
    <alternativeName>
        <fullName evidence="7">UDP-N-acetylmuramyl-tripeptide synthetase</fullName>
    </alternativeName>
</protein>
<keyword evidence="6 7" id="KW-0961">Cell wall biogenesis/degradation</keyword>
<dbReference type="GO" id="GO:0071555">
    <property type="term" value="P:cell wall organization"/>
    <property type="evidence" value="ECO:0007669"/>
    <property type="project" value="UniProtKB-KW"/>
</dbReference>